<reference evidence="2 3" key="1">
    <citation type="submission" date="2021-03" db="EMBL/GenBank/DDBJ databases">
        <title>Enterococcal diversity collection.</title>
        <authorList>
            <person name="Gilmore M.S."/>
            <person name="Schwartzman J."/>
            <person name="Van Tyne D."/>
            <person name="Martin M."/>
            <person name="Earl A.M."/>
            <person name="Manson A.L."/>
            <person name="Straub T."/>
            <person name="Salamzade R."/>
            <person name="Saavedra J."/>
            <person name="Lebreton F."/>
            <person name="Prichula J."/>
            <person name="Schaufler K."/>
            <person name="Gaca A."/>
            <person name="Sgardioli B."/>
            <person name="Wagenaar J."/>
            <person name="Strong T."/>
        </authorList>
    </citation>
    <scope>NUCLEOTIDE SEQUENCE [LARGE SCALE GENOMIC DNA]</scope>
    <source>
        <strain evidence="2 3">669A</strain>
    </source>
</reference>
<dbReference type="SUPFAM" id="SSF46785">
    <property type="entry name" value="Winged helix' DNA-binding domain"/>
    <property type="match status" value="1"/>
</dbReference>
<organism evidence="2 3">
    <name type="scientific">Candidatus Enterococcus moelleringii</name>
    <dbReference type="NCBI Taxonomy" id="2815325"/>
    <lineage>
        <taxon>Bacteria</taxon>
        <taxon>Bacillati</taxon>
        <taxon>Bacillota</taxon>
        <taxon>Bacilli</taxon>
        <taxon>Lactobacillales</taxon>
        <taxon>Enterococcaceae</taxon>
        <taxon>Enterococcus</taxon>
    </lineage>
</organism>
<comment type="caution">
    <text evidence="2">The sequence shown here is derived from an EMBL/GenBank/DDBJ whole genome shotgun (WGS) entry which is preliminary data.</text>
</comment>
<dbReference type="InterPro" id="IPR036390">
    <property type="entry name" value="WH_DNA-bd_sf"/>
</dbReference>
<dbReference type="InterPro" id="IPR036388">
    <property type="entry name" value="WH-like_DNA-bd_sf"/>
</dbReference>
<dbReference type="Pfam" id="PF12802">
    <property type="entry name" value="MarR_2"/>
    <property type="match status" value="1"/>
</dbReference>
<dbReference type="EMBL" id="JAFREM010000018">
    <property type="protein sequence ID" value="MBO1306913.1"/>
    <property type="molecule type" value="Genomic_DNA"/>
</dbReference>
<evidence type="ECO:0000259" key="1">
    <source>
        <dbReference type="PROSITE" id="PS50995"/>
    </source>
</evidence>
<proteinExistence type="predicted"/>
<name>A0ABS3LB92_9ENTE</name>
<dbReference type="PANTHER" id="PTHR33164:SF43">
    <property type="entry name" value="HTH-TYPE TRANSCRIPTIONAL REPRESSOR YETL"/>
    <property type="match status" value="1"/>
</dbReference>
<dbReference type="Proteomes" id="UP000664601">
    <property type="component" value="Unassembled WGS sequence"/>
</dbReference>
<dbReference type="SMART" id="SM00347">
    <property type="entry name" value="HTH_MARR"/>
    <property type="match status" value="1"/>
</dbReference>
<protein>
    <submittedName>
        <fullName evidence="2">Winged helix-turn-helix transcriptional regulator</fullName>
    </submittedName>
</protein>
<accession>A0ABS3LB92</accession>
<keyword evidence="3" id="KW-1185">Reference proteome</keyword>
<feature type="domain" description="HTH marR-type" evidence="1">
    <location>
        <begin position="3"/>
        <end position="142"/>
    </location>
</feature>
<dbReference type="InterPro" id="IPR000835">
    <property type="entry name" value="HTH_MarR-typ"/>
</dbReference>
<dbReference type="InterPro" id="IPR039422">
    <property type="entry name" value="MarR/SlyA-like"/>
</dbReference>
<evidence type="ECO:0000313" key="2">
    <source>
        <dbReference type="EMBL" id="MBO1306913.1"/>
    </source>
</evidence>
<gene>
    <name evidence="2" type="ORF">JZO70_12115</name>
</gene>
<dbReference type="RefSeq" id="WP_207673834.1">
    <property type="nucleotide sequence ID" value="NZ_JAFREM010000018.1"/>
</dbReference>
<dbReference type="PANTHER" id="PTHR33164">
    <property type="entry name" value="TRANSCRIPTIONAL REGULATOR, MARR FAMILY"/>
    <property type="match status" value="1"/>
</dbReference>
<dbReference type="Gene3D" id="1.10.10.10">
    <property type="entry name" value="Winged helix-like DNA-binding domain superfamily/Winged helix DNA-binding domain"/>
    <property type="match status" value="1"/>
</dbReference>
<evidence type="ECO:0000313" key="3">
    <source>
        <dbReference type="Proteomes" id="UP000664601"/>
    </source>
</evidence>
<dbReference type="PROSITE" id="PS50995">
    <property type="entry name" value="HTH_MARR_2"/>
    <property type="match status" value="1"/>
</dbReference>
<dbReference type="PRINTS" id="PR00598">
    <property type="entry name" value="HTHMARR"/>
</dbReference>
<sequence>MEDNQRLFLISQTYATLFSVTNKIQTAGDDAIDGLTSRQMMAFIAIAHLPEGGASLNAIASKLGATKQSTAQIINNLKGKGYLQAEKNAADGRSVNLVITETGKEVFAKSGEQGWDFLQRLFREFSDEELELLWKLLKKVYEFDGKKQDGFEAEGREI</sequence>